<protein>
    <submittedName>
        <fullName evidence="1">Uncharacterized protein</fullName>
    </submittedName>
</protein>
<dbReference type="Proteomes" id="UP000799754">
    <property type="component" value="Unassembled WGS sequence"/>
</dbReference>
<evidence type="ECO:0000313" key="2">
    <source>
        <dbReference type="Proteomes" id="UP000799754"/>
    </source>
</evidence>
<evidence type="ECO:0000313" key="1">
    <source>
        <dbReference type="EMBL" id="KAF2629584.1"/>
    </source>
</evidence>
<reference evidence="1" key="1">
    <citation type="journal article" date="2020" name="Stud. Mycol.">
        <title>101 Dothideomycetes genomes: a test case for predicting lifestyles and emergence of pathogens.</title>
        <authorList>
            <person name="Haridas S."/>
            <person name="Albert R."/>
            <person name="Binder M."/>
            <person name="Bloem J."/>
            <person name="Labutti K."/>
            <person name="Salamov A."/>
            <person name="Andreopoulos B."/>
            <person name="Baker S."/>
            <person name="Barry K."/>
            <person name="Bills G."/>
            <person name="Bluhm B."/>
            <person name="Cannon C."/>
            <person name="Castanera R."/>
            <person name="Culley D."/>
            <person name="Daum C."/>
            <person name="Ezra D."/>
            <person name="Gonzalez J."/>
            <person name="Henrissat B."/>
            <person name="Kuo A."/>
            <person name="Liang C."/>
            <person name="Lipzen A."/>
            <person name="Lutzoni F."/>
            <person name="Magnuson J."/>
            <person name="Mondo S."/>
            <person name="Nolan M."/>
            <person name="Ohm R."/>
            <person name="Pangilinan J."/>
            <person name="Park H.-J."/>
            <person name="Ramirez L."/>
            <person name="Alfaro M."/>
            <person name="Sun H."/>
            <person name="Tritt A."/>
            <person name="Yoshinaga Y."/>
            <person name="Zwiers L.-H."/>
            <person name="Turgeon B."/>
            <person name="Goodwin S."/>
            <person name="Spatafora J."/>
            <person name="Crous P."/>
            <person name="Grigoriev I."/>
        </authorList>
    </citation>
    <scope>NUCLEOTIDE SEQUENCE</scope>
    <source>
        <strain evidence="1">CBS 525.71</strain>
    </source>
</reference>
<gene>
    <name evidence="1" type="ORF">BU25DRAFT_269448</name>
</gene>
<keyword evidence="2" id="KW-1185">Reference proteome</keyword>
<dbReference type="EMBL" id="MU006709">
    <property type="protein sequence ID" value="KAF2629584.1"/>
    <property type="molecule type" value="Genomic_DNA"/>
</dbReference>
<accession>A0ACB6S6B1</accession>
<name>A0ACB6S6B1_9PLEO</name>
<organism evidence="1 2">
    <name type="scientific">Macroventuria anomochaeta</name>
    <dbReference type="NCBI Taxonomy" id="301207"/>
    <lineage>
        <taxon>Eukaryota</taxon>
        <taxon>Fungi</taxon>
        <taxon>Dikarya</taxon>
        <taxon>Ascomycota</taxon>
        <taxon>Pezizomycotina</taxon>
        <taxon>Dothideomycetes</taxon>
        <taxon>Pleosporomycetidae</taxon>
        <taxon>Pleosporales</taxon>
        <taxon>Pleosporineae</taxon>
        <taxon>Didymellaceae</taxon>
        <taxon>Macroventuria</taxon>
    </lineage>
</organism>
<sequence length="173" mass="18546">MGQKTPTFAVYNPILEAPQVGVIVVRGAGGAPADAGDPLWGSPAVPAATGASNSSTVVPRVPVWLKEEFGSFALRKRSMHTLGDSRRPTRRGKLHVTVQHLVSVRAAPVATPTQLREPGRSHSRSLTIIKIYKILHKRSASGRSGCSAVTTLTVFVGPRRSSGPHDHNRRVEH</sequence>
<comment type="caution">
    <text evidence="1">The sequence shown here is derived from an EMBL/GenBank/DDBJ whole genome shotgun (WGS) entry which is preliminary data.</text>
</comment>
<proteinExistence type="predicted"/>